<dbReference type="PRINTS" id="PR00947">
    <property type="entry name" value="CUTICLE"/>
</dbReference>
<reference evidence="6" key="1">
    <citation type="submission" date="2025-08" db="UniProtKB">
        <authorList>
            <consortium name="RefSeq"/>
        </authorList>
    </citation>
    <scope>IDENTIFICATION</scope>
    <source>
        <tissue evidence="6">Whole body</tissue>
    </source>
</reference>
<dbReference type="PANTHER" id="PTHR10380">
    <property type="entry name" value="CUTICLE PROTEIN"/>
    <property type="match status" value="1"/>
</dbReference>
<dbReference type="PROSITE" id="PS00233">
    <property type="entry name" value="CHIT_BIND_RR_1"/>
    <property type="match status" value="1"/>
</dbReference>
<gene>
    <name evidence="6" type="primary">LOC113397909</name>
</gene>
<dbReference type="AlphaFoldDB" id="A0A8B8I5G5"/>
<dbReference type="PROSITE" id="PS51155">
    <property type="entry name" value="CHIT_BIND_RR_2"/>
    <property type="match status" value="1"/>
</dbReference>
<dbReference type="Pfam" id="PF00379">
    <property type="entry name" value="Chitin_bind_4"/>
    <property type="match status" value="1"/>
</dbReference>
<dbReference type="Proteomes" id="UP001652626">
    <property type="component" value="Chromosome 13"/>
</dbReference>
<evidence type="ECO:0000256" key="1">
    <source>
        <dbReference type="ARBA" id="ARBA00022460"/>
    </source>
</evidence>
<organism evidence="5 6">
    <name type="scientific">Vanessa tameamea</name>
    <name type="common">Kamehameha butterfly</name>
    <dbReference type="NCBI Taxonomy" id="334116"/>
    <lineage>
        <taxon>Eukaryota</taxon>
        <taxon>Metazoa</taxon>
        <taxon>Ecdysozoa</taxon>
        <taxon>Arthropoda</taxon>
        <taxon>Hexapoda</taxon>
        <taxon>Insecta</taxon>
        <taxon>Pterygota</taxon>
        <taxon>Neoptera</taxon>
        <taxon>Endopterygota</taxon>
        <taxon>Lepidoptera</taxon>
        <taxon>Glossata</taxon>
        <taxon>Ditrysia</taxon>
        <taxon>Papilionoidea</taxon>
        <taxon>Nymphalidae</taxon>
        <taxon>Nymphalinae</taxon>
        <taxon>Vanessa</taxon>
    </lineage>
</organism>
<dbReference type="GeneID" id="113397909"/>
<accession>A0A8B8I5G5</accession>
<keyword evidence="5" id="KW-1185">Reference proteome</keyword>
<dbReference type="InterPro" id="IPR050468">
    <property type="entry name" value="Cuticle_Struct_Prot"/>
</dbReference>
<dbReference type="OMA" id="THILYFS"/>
<feature type="chain" id="PRO_5034917042" evidence="4">
    <location>
        <begin position="17"/>
        <end position="131"/>
    </location>
</feature>
<dbReference type="InterPro" id="IPR000618">
    <property type="entry name" value="Insect_cuticle"/>
</dbReference>
<dbReference type="OrthoDB" id="6372059at2759"/>
<dbReference type="InterPro" id="IPR031311">
    <property type="entry name" value="CHIT_BIND_RR_consensus"/>
</dbReference>
<name>A0A8B8I5G5_VANTA</name>
<keyword evidence="1 3" id="KW-0193">Cuticle</keyword>
<dbReference type="GO" id="GO:0062129">
    <property type="term" value="C:chitin-based extracellular matrix"/>
    <property type="evidence" value="ECO:0007669"/>
    <property type="project" value="TreeGrafter"/>
</dbReference>
<evidence type="ECO:0000313" key="6">
    <source>
        <dbReference type="RefSeq" id="XP_026492225.1"/>
    </source>
</evidence>
<evidence type="ECO:0000313" key="5">
    <source>
        <dbReference type="Proteomes" id="UP001652626"/>
    </source>
</evidence>
<dbReference type="CTD" id="100379462"/>
<evidence type="ECO:0000256" key="3">
    <source>
        <dbReference type="PROSITE-ProRule" id="PRU00497"/>
    </source>
</evidence>
<evidence type="ECO:0000256" key="2">
    <source>
        <dbReference type="ARBA" id="ARBA00022729"/>
    </source>
</evidence>
<dbReference type="GO" id="GO:0008010">
    <property type="term" value="F:structural constituent of chitin-based larval cuticle"/>
    <property type="evidence" value="ECO:0007669"/>
    <property type="project" value="TreeGrafter"/>
</dbReference>
<dbReference type="PANTHER" id="PTHR10380:SF173">
    <property type="entry name" value="CUTICULAR PROTEIN 47EF, ISOFORM C-RELATED"/>
    <property type="match status" value="1"/>
</dbReference>
<feature type="signal peptide" evidence="4">
    <location>
        <begin position="1"/>
        <end position="16"/>
    </location>
</feature>
<keyword evidence="2 4" id="KW-0732">Signal</keyword>
<protein>
    <submittedName>
        <fullName evidence="6">Cuticle protein CP14.6-like</fullName>
    </submittedName>
</protein>
<sequence length="131" mass="14102">MKSFVAILALVAVAAADVSLLTKDAAAEIVQQDADVFPDQYQYSFQTSNGISAQESGIVKNPGREDEALEVQGSNSYTGNDGQVYALKYVANENGYQPEGSHLPVAHPIPDYILRAIEYNAAHAKVEATRN</sequence>
<dbReference type="RefSeq" id="XP_026492225.1">
    <property type="nucleotide sequence ID" value="XM_026636440.2"/>
</dbReference>
<proteinExistence type="predicted"/>
<evidence type="ECO:0000256" key="4">
    <source>
        <dbReference type="SAM" id="SignalP"/>
    </source>
</evidence>